<feature type="domain" description="MacB-like periplasmic core" evidence="9">
    <location>
        <begin position="3"/>
        <end position="135"/>
    </location>
</feature>
<evidence type="ECO:0000313" key="10">
    <source>
        <dbReference type="EMBL" id="TFW18950.1"/>
    </source>
</evidence>
<evidence type="ECO:0000256" key="5">
    <source>
        <dbReference type="ARBA" id="ARBA00023136"/>
    </source>
</evidence>
<keyword evidence="3 7" id="KW-0812">Transmembrane</keyword>
<dbReference type="Pfam" id="PF02687">
    <property type="entry name" value="FtsX"/>
    <property type="match status" value="1"/>
</dbReference>
<evidence type="ECO:0000259" key="9">
    <source>
        <dbReference type="Pfam" id="PF12704"/>
    </source>
</evidence>
<dbReference type="GO" id="GO:0022857">
    <property type="term" value="F:transmembrane transporter activity"/>
    <property type="evidence" value="ECO:0007669"/>
    <property type="project" value="TreeGrafter"/>
</dbReference>
<keyword evidence="2" id="KW-1003">Cell membrane</keyword>
<comment type="caution">
    <text evidence="10">The sequence shown here is derived from an EMBL/GenBank/DDBJ whole genome shotgun (WGS) entry which is preliminary data.</text>
</comment>
<dbReference type="PANTHER" id="PTHR30572">
    <property type="entry name" value="MEMBRANE COMPONENT OF TRANSPORTER-RELATED"/>
    <property type="match status" value="1"/>
</dbReference>
<name>A0A4Y9SAQ5_9BURK</name>
<feature type="domain" description="ABC3 transporter permease C-terminal" evidence="8">
    <location>
        <begin position="176"/>
        <end position="289"/>
    </location>
</feature>
<evidence type="ECO:0000256" key="2">
    <source>
        <dbReference type="ARBA" id="ARBA00022475"/>
    </source>
</evidence>
<feature type="non-terminal residue" evidence="10">
    <location>
        <position position="1"/>
    </location>
</feature>
<proteinExistence type="inferred from homology"/>
<evidence type="ECO:0000259" key="8">
    <source>
        <dbReference type="Pfam" id="PF02687"/>
    </source>
</evidence>
<comment type="similarity">
    <text evidence="6">Belongs to the ABC-4 integral membrane protein family.</text>
</comment>
<dbReference type="EMBL" id="SPVF01000154">
    <property type="protein sequence ID" value="TFW18950.1"/>
    <property type="molecule type" value="Genomic_DNA"/>
</dbReference>
<evidence type="ECO:0000256" key="1">
    <source>
        <dbReference type="ARBA" id="ARBA00004651"/>
    </source>
</evidence>
<dbReference type="AlphaFoldDB" id="A0A4Y9SAQ5"/>
<evidence type="ECO:0000256" key="3">
    <source>
        <dbReference type="ARBA" id="ARBA00022692"/>
    </source>
</evidence>
<dbReference type="OrthoDB" id="4814201at2"/>
<comment type="subcellular location">
    <subcellularLocation>
        <location evidence="1">Cell membrane</location>
        <topology evidence="1">Multi-pass membrane protein</topology>
    </subcellularLocation>
</comment>
<dbReference type="Pfam" id="PF12704">
    <property type="entry name" value="MacB_PCD"/>
    <property type="match status" value="1"/>
</dbReference>
<feature type="transmembrane region" description="Helical" evidence="7">
    <location>
        <begin position="217"/>
        <end position="250"/>
    </location>
</feature>
<evidence type="ECO:0000256" key="6">
    <source>
        <dbReference type="ARBA" id="ARBA00038076"/>
    </source>
</evidence>
<evidence type="ECO:0000256" key="7">
    <source>
        <dbReference type="SAM" id="Phobius"/>
    </source>
</evidence>
<dbReference type="RefSeq" id="WP_135207564.1">
    <property type="nucleotide sequence ID" value="NZ_SPVF01000154.1"/>
</dbReference>
<dbReference type="InterPro" id="IPR050250">
    <property type="entry name" value="Macrolide_Exporter_MacB"/>
</dbReference>
<reference evidence="10 11" key="1">
    <citation type="submission" date="2019-03" db="EMBL/GenBank/DDBJ databases">
        <title>Draft Genome Sequence of Massilia arenosa sp. nov., a Novel Massilia Species Isolated from a Sandy-loam Maize Soil.</title>
        <authorList>
            <person name="Raths R."/>
            <person name="Peta V."/>
            <person name="Bucking H."/>
        </authorList>
    </citation>
    <scope>NUCLEOTIDE SEQUENCE [LARGE SCALE GENOMIC DNA]</scope>
    <source>
        <strain evidence="10 11">MC02</strain>
    </source>
</reference>
<feature type="transmembrane region" description="Helical" evidence="7">
    <location>
        <begin position="172"/>
        <end position="197"/>
    </location>
</feature>
<dbReference type="InterPro" id="IPR003838">
    <property type="entry name" value="ABC3_permease_C"/>
</dbReference>
<dbReference type="Proteomes" id="UP000298438">
    <property type="component" value="Unassembled WGS sequence"/>
</dbReference>
<keyword evidence="4 7" id="KW-1133">Transmembrane helix</keyword>
<dbReference type="PANTHER" id="PTHR30572:SF4">
    <property type="entry name" value="ABC TRANSPORTER PERMEASE YTRF"/>
    <property type="match status" value="1"/>
</dbReference>
<dbReference type="GO" id="GO:0005886">
    <property type="term" value="C:plasma membrane"/>
    <property type="evidence" value="ECO:0007669"/>
    <property type="project" value="UniProtKB-SubCell"/>
</dbReference>
<gene>
    <name evidence="10" type="ORF">E4L96_12530</name>
</gene>
<accession>A0A4Y9SAQ5</accession>
<keyword evidence="11" id="KW-1185">Reference proteome</keyword>
<keyword evidence="5 7" id="KW-0472">Membrane</keyword>
<dbReference type="InterPro" id="IPR025857">
    <property type="entry name" value="MacB_PCD"/>
</dbReference>
<feature type="transmembrane region" description="Helical" evidence="7">
    <location>
        <begin position="256"/>
        <end position="278"/>
    </location>
</feature>
<organism evidence="10 11">
    <name type="scientific">Zemynaea arenosa</name>
    <dbReference type="NCBI Taxonomy" id="2561931"/>
    <lineage>
        <taxon>Bacteria</taxon>
        <taxon>Pseudomonadati</taxon>
        <taxon>Pseudomonadota</taxon>
        <taxon>Betaproteobacteria</taxon>
        <taxon>Burkholderiales</taxon>
        <taxon>Oxalobacteraceae</taxon>
        <taxon>Telluria group</taxon>
        <taxon>Zemynaea</taxon>
    </lineage>
</organism>
<protein>
    <submittedName>
        <fullName evidence="10">FtsX-like permease family protein</fullName>
    </submittedName>
</protein>
<sequence>VVVANGRNWSTSVVGSGNDWLQVGNWRLAAGRPFDAAEERAGAAVCVLGATVRRQLFERADPLGQRVRIKGFSCQVVALLAAKGQGAMGNDQDDLVLLPLHTVQRRVTGNTRVNSLLVSLRDGSDSDAAKAGLTRLLRERRSLAAEDDDNFNLLDTRQLADTLSGTTRVMTMLLGAVAAVSLLVGGIGIMNIMLVGVTERTHEIGLRLAIGALERDVLLQFLIESMMLAALGGLAGVLLAAGACGLLAGLMQVPFLFSPAINVAAFVFAAGIGVLFGYMPARRAARLDPIEALRHD</sequence>
<evidence type="ECO:0000256" key="4">
    <source>
        <dbReference type="ARBA" id="ARBA00022989"/>
    </source>
</evidence>
<evidence type="ECO:0000313" key="11">
    <source>
        <dbReference type="Proteomes" id="UP000298438"/>
    </source>
</evidence>